<dbReference type="InterPro" id="IPR002477">
    <property type="entry name" value="Peptidoglycan-bd-like"/>
</dbReference>
<feature type="transmembrane region" description="Helical" evidence="2">
    <location>
        <begin position="158"/>
        <end position="180"/>
    </location>
</feature>
<feature type="region of interest" description="Disordered" evidence="1">
    <location>
        <begin position="88"/>
        <end position="155"/>
    </location>
</feature>
<dbReference type="SUPFAM" id="SSF47413">
    <property type="entry name" value="lambda repressor-like DNA-binding domains"/>
    <property type="match status" value="1"/>
</dbReference>
<accession>A0A505DM57</accession>
<evidence type="ECO:0000313" key="5">
    <source>
        <dbReference type="Proteomes" id="UP000317378"/>
    </source>
</evidence>
<dbReference type="InterPro" id="IPR010982">
    <property type="entry name" value="Lambda_DNA-bd_dom_sf"/>
</dbReference>
<dbReference type="SUPFAM" id="SSF47090">
    <property type="entry name" value="PGBD-like"/>
    <property type="match status" value="1"/>
</dbReference>
<dbReference type="RefSeq" id="WP_119100591.1">
    <property type="nucleotide sequence ID" value="NZ_QXMJ01000109.1"/>
</dbReference>
<keyword evidence="2" id="KW-0472">Membrane</keyword>
<feature type="compositionally biased region" description="Low complexity" evidence="1">
    <location>
        <begin position="88"/>
        <end position="102"/>
    </location>
</feature>
<dbReference type="AlphaFoldDB" id="A0A505DM57"/>
<evidence type="ECO:0000256" key="1">
    <source>
        <dbReference type="SAM" id="MobiDB-lite"/>
    </source>
</evidence>
<keyword evidence="5" id="KW-1185">Reference proteome</keyword>
<dbReference type="Pfam" id="PF13560">
    <property type="entry name" value="HTH_31"/>
    <property type="match status" value="1"/>
</dbReference>
<keyword evidence="2" id="KW-0812">Transmembrane</keyword>
<dbReference type="EMBL" id="VCHX02000109">
    <property type="protein sequence ID" value="TPQ21826.1"/>
    <property type="molecule type" value="Genomic_DNA"/>
</dbReference>
<comment type="caution">
    <text evidence="4">The sequence shown here is derived from an EMBL/GenBank/DDBJ whole genome shotgun (WGS) entry which is preliminary data.</text>
</comment>
<gene>
    <name evidence="4" type="ORF">FGD71_013075</name>
</gene>
<keyword evidence="2" id="KW-1133">Transmembrane helix</keyword>
<reference evidence="4 5" key="1">
    <citation type="submission" date="2019-06" db="EMBL/GenBank/DDBJ databases">
        <title>Streptomyces sporangiiformans sp. nov., a novel actinomycete isolated from soil in Mount Song.</title>
        <authorList>
            <person name="Han L."/>
        </authorList>
    </citation>
    <scope>NUCLEOTIDE SEQUENCE [LARGE SCALE GENOMIC DNA]</scope>
    <source>
        <strain evidence="4 5">NEAU-SSA 1</strain>
    </source>
</reference>
<dbReference type="Gene3D" id="1.10.101.10">
    <property type="entry name" value="PGBD-like superfamily/PGBD"/>
    <property type="match status" value="1"/>
</dbReference>
<dbReference type="Gene3D" id="1.10.260.40">
    <property type="entry name" value="lambda repressor-like DNA-binding domains"/>
    <property type="match status" value="1"/>
</dbReference>
<evidence type="ECO:0000256" key="2">
    <source>
        <dbReference type="SAM" id="Phobius"/>
    </source>
</evidence>
<dbReference type="CDD" id="cd00093">
    <property type="entry name" value="HTH_XRE"/>
    <property type="match status" value="1"/>
</dbReference>
<dbReference type="InterPro" id="IPR036366">
    <property type="entry name" value="PGBDSf"/>
</dbReference>
<sequence>MARWKELPDSLDQRERQLVVQLRRLKDRSGLSLAALAAKTTYSSSSWERWLNGKKPVPRGAVTELARVCGTEPTRLLVLHEVAEGAAAGPGAETGAEPCAEPDAGPTVTPGSGSAVEPRTTKTTAGPSIMPPARPTARVTTRPTDRPSARGPRPRPRLVLGAAAALLVAFGAGMITGLSWQGDGSGGQQPAPTADAYRRGQAYDCDISRKDGGLYAGHSVSRDVLLDLNSIGWDVVEAQCLLRRHGFDPGGTDGVYGEQTKRAATAFQEKREIGVDGIVGPDTWRELRK</sequence>
<dbReference type="Pfam" id="PF01471">
    <property type="entry name" value="PG_binding_1"/>
    <property type="match status" value="1"/>
</dbReference>
<feature type="domain" description="HTH cro/C1-type" evidence="3">
    <location>
        <begin position="21"/>
        <end position="76"/>
    </location>
</feature>
<dbReference type="OrthoDB" id="9815541at2"/>
<name>A0A505DM57_9ACTN</name>
<dbReference type="SMART" id="SM00530">
    <property type="entry name" value="HTH_XRE"/>
    <property type="match status" value="1"/>
</dbReference>
<organism evidence="4 5">
    <name type="scientific">Streptomyces sporangiiformans</name>
    <dbReference type="NCBI Taxonomy" id="2315329"/>
    <lineage>
        <taxon>Bacteria</taxon>
        <taxon>Bacillati</taxon>
        <taxon>Actinomycetota</taxon>
        <taxon>Actinomycetes</taxon>
        <taxon>Kitasatosporales</taxon>
        <taxon>Streptomycetaceae</taxon>
        <taxon>Streptomyces</taxon>
    </lineage>
</organism>
<dbReference type="Proteomes" id="UP000317378">
    <property type="component" value="Unassembled WGS sequence"/>
</dbReference>
<dbReference type="InterPro" id="IPR036365">
    <property type="entry name" value="PGBD-like_sf"/>
</dbReference>
<evidence type="ECO:0000259" key="3">
    <source>
        <dbReference type="SMART" id="SM00530"/>
    </source>
</evidence>
<dbReference type="GO" id="GO:0003677">
    <property type="term" value="F:DNA binding"/>
    <property type="evidence" value="ECO:0007669"/>
    <property type="project" value="InterPro"/>
</dbReference>
<protein>
    <submittedName>
        <fullName evidence="4">Helix-turn-helix domain-containing protein</fullName>
    </submittedName>
</protein>
<proteinExistence type="predicted"/>
<evidence type="ECO:0000313" key="4">
    <source>
        <dbReference type="EMBL" id="TPQ21826.1"/>
    </source>
</evidence>
<dbReference type="InterPro" id="IPR001387">
    <property type="entry name" value="Cro/C1-type_HTH"/>
</dbReference>